<protein>
    <submittedName>
        <fullName evidence="1">Uncharacterized protein</fullName>
    </submittedName>
</protein>
<comment type="caution">
    <text evidence="1">The sequence shown here is derived from an EMBL/GenBank/DDBJ whole genome shotgun (WGS) entry which is preliminary data.</text>
</comment>
<proteinExistence type="predicted"/>
<organism evidence="1 2">
    <name type="scientific">Alistipes putredinis DSM 17216</name>
    <dbReference type="NCBI Taxonomy" id="445970"/>
    <lineage>
        <taxon>Bacteria</taxon>
        <taxon>Pseudomonadati</taxon>
        <taxon>Bacteroidota</taxon>
        <taxon>Bacteroidia</taxon>
        <taxon>Bacteroidales</taxon>
        <taxon>Rikenellaceae</taxon>
        <taxon>Alistipes</taxon>
    </lineage>
</organism>
<dbReference type="HOGENOM" id="CLU_1615550_0_0_10"/>
<gene>
    <name evidence="1" type="ORF">ALIPUT_02298</name>
</gene>
<dbReference type="EMBL" id="ABFK02000020">
    <property type="protein sequence ID" value="EDS02766.1"/>
    <property type="molecule type" value="Genomic_DNA"/>
</dbReference>
<accession>B0MYT0</accession>
<reference evidence="1" key="1">
    <citation type="submission" date="2007-10" db="EMBL/GenBank/DDBJ databases">
        <authorList>
            <person name="Fulton L."/>
            <person name="Clifton S."/>
            <person name="Fulton B."/>
            <person name="Xu J."/>
            <person name="Minx P."/>
            <person name="Pepin K.H."/>
            <person name="Johnson M."/>
            <person name="Thiruvilangam P."/>
            <person name="Bhonagiri V."/>
            <person name="Nash W.E."/>
            <person name="Mardis E.R."/>
            <person name="Wilson R.K."/>
        </authorList>
    </citation>
    <scope>NUCLEOTIDE SEQUENCE [LARGE SCALE GENOMIC DNA]</scope>
    <source>
        <strain evidence="1">DSM 17216</strain>
    </source>
</reference>
<reference evidence="1" key="2">
    <citation type="submission" date="2013-09" db="EMBL/GenBank/DDBJ databases">
        <title>Draft genome sequence of Alistipes putredinis (DSM 17216).</title>
        <authorList>
            <person name="Sudarsanam P."/>
            <person name="Ley R."/>
            <person name="Guruge J."/>
            <person name="Turnbaugh P.J."/>
            <person name="Mahowald M."/>
            <person name="Liep D."/>
            <person name="Gordon J."/>
        </authorList>
    </citation>
    <scope>NUCLEOTIDE SEQUENCE</scope>
    <source>
        <strain evidence="1">DSM 17216</strain>
    </source>
</reference>
<keyword evidence="2" id="KW-1185">Reference proteome</keyword>
<dbReference type="AlphaFoldDB" id="B0MYT0"/>
<sequence length="164" mass="18792">MKRRVLFLFGPQIEVAGSGFDVLLRNTGAVLHIQFLKQHLRQFEVVIDQKIVFPPIERLERGAVVIEIGRSPVSRHQRNPMLVLPPLRIVEPHIPHRRTGTVGMPHVHREVHHAARSENLRPIALRTLDKMFPEVDDAIVAQQVCEIFDRPQIGCRQNRHGRSG</sequence>
<name>B0MYT0_9BACT</name>
<dbReference type="Proteomes" id="UP000005819">
    <property type="component" value="Unassembled WGS sequence"/>
</dbReference>
<evidence type="ECO:0000313" key="1">
    <source>
        <dbReference type="EMBL" id="EDS02766.1"/>
    </source>
</evidence>
<evidence type="ECO:0000313" key="2">
    <source>
        <dbReference type="Proteomes" id="UP000005819"/>
    </source>
</evidence>